<dbReference type="PANTHER" id="PTHR42637:SF1">
    <property type="entry name" value="TRNA 2-(METHYLSULFANYL)-N(6)-ISOPENTENYLADENOSINE(37) HYDROXYLASE"/>
    <property type="match status" value="1"/>
</dbReference>
<evidence type="ECO:0000313" key="1">
    <source>
        <dbReference type="EMBL" id="SMF32904.1"/>
    </source>
</evidence>
<dbReference type="AlphaFoldDB" id="A0A1Y6C2S3"/>
<dbReference type="InterPro" id="IPR012347">
    <property type="entry name" value="Ferritin-like"/>
</dbReference>
<dbReference type="EMBL" id="FWZT01000010">
    <property type="protein sequence ID" value="SMF32904.1"/>
    <property type="molecule type" value="Genomic_DNA"/>
</dbReference>
<dbReference type="CDD" id="cd07910">
    <property type="entry name" value="MiaE"/>
    <property type="match status" value="1"/>
</dbReference>
<dbReference type="GO" id="GO:0006400">
    <property type="term" value="P:tRNA modification"/>
    <property type="evidence" value="ECO:0007669"/>
    <property type="project" value="InterPro"/>
</dbReference>
<accession>A0A1Y6C2S3</accession>
<protein>
    <submittedName>
        <fullName evidence="1">tRNA-(Ms[2]io[6]A)-hydroxylase</fullName>
    </submittedName>
</protein>
<dbReference type="OrthoDB" id="9802518at2"/>
<dbReference type="SUPFAM" id="SSF47240">
    <property type="entry name" value="Ferritin-like"/>
    <property type="match status" value="1"/>
</dbReference>
<sequence length="196" mass="22671">MNLIQQKLPLRKETSIGWIDASLADFDSFLIDHAACERKASALAMSFVVKYADKPALVEPMICLAKEELAHFHEVYRIIHKRGGKLGADEKDPYVQKLMKSIRNGRDEHFLDRLLVSGVIEARGCERFYLMGEHVPDPEMAEFYRRLAREEAGHYTIFVKIAKQYFDDDIVETRLDQWWDLEAEAMLSVPFRAAVH</sequence>
<dbReference type="RefSeq" id="WP_132320760.1">
    <property type="nucleotide sequence ID" value="NZ_FWZT01000010.1"/>
</dbReference>
<dbReference type="InterPro" id="IPR009078">
    <property type="entry name" value="Ferritin-like_SF"/>
</dbReference>
<dbReference type="GO" id="GO:0045301">
    <property type="term" value="F:tRNA 2-(methylsulfanyl)-N(6)-isopentenyladenosine(37) hydroxylase activity"/>
    <property type="evidence" value="ECO:0007669"/>
    <property type="project" value="InterPro"/>
</dbReference>
<dbReference type="STRING" id="1513793.SAMN06296036_11065"/>
<reference evidence="2" key="1">
    <citation type="submission" date="2017-04" db="EMBL/GenBank/DDBJ databases">
        <authorList>
            <person name="Varghese N."/>
            <person name="Submissions S."/>
        </authorList>
    </citation>
    <scope>NUCLEOTIDE SEQUENCE [LARGE SCALE GENOMIC DNA]</scope>
    <source>
        <strain evidence="2">RKEM611</strain>
    </source>
</reference>
<dbReference type="PANTHER" id="PTHR42637">
    <property type="entry name" value="TRNA-(MS[2]IO[6]A)-HYDROXYLASE"/>
    <property type="match status" value="1"/>
</dbReference>
<keyword evidence="2" id="KW-1185">Reference proteome</keyword>
<dbReference type="Pfam" id="PF06175">
    <property type="entry name" value="MiaE"/>
    <property type="match status" value="1"/>
</dbReference>
<proteinExistence type="predicted"/>
<organism evidence="1 2">
    <name type="scientific">Pseudobacteriovorax antillogorgiicola</name>
    <dbReference type="NCBI Taxonomy" id="1513793"/>
    <lineage>
        <taxon>Bacteria</taxon>
        <taxon>Pseudomonadati</taxon>
        <taxon>Bdellovibrionota</taxon>
        <taxon>Oligoflexia</taxon>
        <taxon>Oligoflexales</taxon>
        <taxon>Pseudobacteriovoracaceae</taxon>
        <taxon>Pseudobacteriovorax</taxon>
    </lineage>
</organism>
<dbReference type="InterPro" id="IPR010386">
    <property type="entry name" value="tRNA-Hydrxlase_MiaE"/>
</dbReference>
<dbReference type="Proteomes" id="UP000192907">
    <property type="component" value="Unassembled WGS sequence"/>
</dbReference>
<evidence type="ECO:0000313" key="2">
    <source>
        <dbReference type="Proteomes" id="UP000192907"/>
    </source>
</evidence>
<gene>
    <name evidence="1" type="ORF">SAMN06296036_11065</name>
</gene>
<dbReference type="Gene3D" id="1.20.1260.10">
    <property type="match status" value="1"/>
</dbReference>
<name>A0A1Y6C2S3_9BACT</name>
<dbReference type="PIRSF" id="PIRSF020736">
    <property type="entry name" value="MiaE"/>
    <property type="match status" value="1"/>
</dbReference>